<comment type="similarity">
    <text evidence="2">Belongs to the SusD family.</text>
</comment>
<evidence type="ECO:0000256" key="3">
    <source>
        <dbReference type="ARBA" id="ARBA00022729"/>
    </source>
</evidence>
<evidence type="ECO:0000256" key="1">
    <source>
        <dbReference type="ARBA" id="ARBA00004442"/>
    </source>
</evidence>
<dbReference type="Pfam" id="PF14322">
    <property type="entry name" value="SusD-like_3"/>
    <property type="match status" value="1"/>
</dbReference>
<dbReference type="RefSeq" id="WP_114790792.1">
    <property type="nucleotide sequence ID" value="NZ_CP139960.1"/>
</dbReference>
<gene>
    <name evidence="8" type="ORF">U0035_20435</name>
</gene>
<evidence type="ECO:0000256" key="5">
    <source>
        <dbReference type="ARBA" id="ARBA00023237"/>
    </source>
</evidence>
<sequence length="643" mass="72577">MSLSVSIKGLAGAILIGACLSSLSSCKKYLDIVPDNVGTLDYAFRNKNEAENYLFTCYSTMQRQYNTIVNPGFTLAAEIVYPTDPNGFAALNEAGFSLIKGIQTPSNPLINYWDGEGGAEPLFQAIRRCNIMLENIDQPIDLDTPTKNRWLAETRFLKAYYHYWLLRMYGPIPLVRENLPINASAEEVKIKRATLQESFDYVLSLLDEAIPNLPPTIQNPAQELGRITKVIALSFKAEILMTQASPLFNGNPDYAGFKDKDGRNLFPASYDATLWQKAATACKEAIDEAESVGIKFHTYIPVGNVLNMNDELKQVLTLQTAVTEKWENNLELIWAMNYGFNYQNYVIPRMTDKSVASVNQNPGSFSVPIATTDLFYTKNGVPINEDKNFDYINRYTTQAGDDANKNYIKLGYATAKVNFNRESRFYANLGFDGGIWFGNGVLDANNPRYVQGRGPTALAGPKSVGATNITGYWPKKLANYITVYDETFQTEHFKLPVIRLAGLYLLYAEALNEINGPTAETYEFIDRVRTRAGLKGVVESWQTYSSAPSKPLTKEGLRQIIHQERRIELCFEAQSGWDLRRWKELQNVLSRPLQGWNVYGENPSDYYQPRTVLIPVFGLKNYLWPIKTDNLVVNTNLTQNPNW</sequence>
<keyword evidence="3" id="KW-0732">Signal</keyword>
<evidence type="ECO:0000259" key="7">
    <source>
        <dbReference type="Pfam" id="PF14322"/>
    </source>
</evidence>
<keyword evidence="4" id="KW-0472">Membrane</keyword>
<evidence type="ECO:0000256" key="2">
    <source>
        <dbReference type="ARBA" id="ARBA00006275"/>
    </source>
</evidence>
<evidence type="ECO:0000259" key="6">
    <source>
        <dbReference type="Pfam" id="PF07980"/>
    </source>
</evidence>
<keyword evidence="5" id="KW-0998">Cell outer membrane</keyword>
<dbReference type="SUPFAM" id="SSF48452">
    <property type="entry name" value="TPR-like"/>
    <property type="match status" value="1"/>
</dbReference>
<proteinExistence type="inferred from homology"/>
<evidence type="ECO:0000313" key="9">
    <source>
        <dbReference type="Proteomes" id="UP001325680"/>
    </source>
</evidence>
<evidence type="ECO:0000256" key="4">
    <source>
        <dbReference type="ARBA" id="ARBA00023136"/>
    </source>
</evidence>
<dbReference type="Proteomes" id="UP001325680">
    <property type="component" value="Chromosome"/>
</dbReference>
<feature type="domain" description="SusD-like N-terminal" evidence="7">
    <location>
        <begin position="122"/>
        <end position="239"/>
    </location>
</feature>
<dbReference type="InterPro" id="IPR033985">
    <property type="entry name" value="SusD-like_N"/>
</dbReference>
<dbReference type="InterPro" id="IPR012944">
    <property type="entry name" value="SusD_RagB_dom"/>
</dbReference>
<accession>A0ABZ0W5Z9</accession>
<dbReference type="EMBL" id="CP139960">
    <property type="protein sequence ID" value="WQD38038.1"/>
    <property type="molecule type" value="Genomic_DNA"/>
</dbReference>
<dbReference type="InterPro" id="IPR011990">
    <property type="entry name" value="TPR-like_helical_dom_sf"/>
</dbReference>
<evidence type="ECO:0000313" key="8">
    <source>
        <dbReference type="EMBL" id="WQD38038.1"/>
    </source>
</evidence>
<comment type="subcellular location">
    <subcellularLocation>
        <location evidence="1">Cell outer membrane</location>
    </subcellularLocation>
</comment>
<name>A0ABZ0W5Z9_9BACT</name>
<protein>
    <submittedName>
        <fullName evidence="8">RagB/SusD family nutrient uptake outer membrane protein</fullName>
    </submittedName>
</protein>
<keyword evidence="9" id="KW-1185">Reference proteome</keyword>
<reference evidence="8 9" key="1">
    <citation type="submission" date="2023-12" db="EMBL/GenBank/DDBJ databases">
        <title>Genome sequencing and assembly of bacterial species from a model synthetic community.</title>
        <authorList>
            <person name="Hogle S.L."/>
        </authorList>
    </citation>
    <scope>NUCLEOTIDE SEQUENCE [LARGE SCALE GENOMIC DNA]</scope>
    <source>
        <strain evidence="8 9">HAMBI_3031</strain>
    </source>
</reference>
<feature type="domain" description="RagB/SusD" evidence="6">
    <location>
        <begin position="331"/>
        <end position="643"/>
    </location>
</feature>
<dbReference type="Gene3D" id="1.25.40.390">
    <property type="match status" value="1"/>
</dbReference>
<organism evidence="8 9">
    <name type="scientific">Niabella yanshanensis</name>
    <dbReference type="NCBI Taxonomy" id="577386"/>
    <lineage>
        <taxon>Bacteria</taxon>
        <taxon>Pseudomonadati</taxon>
        <taxon>Bacteroidota</taxon>
        <taxon>Chitinophagia</taxon>
        <taxon>Chitinophagales</taxon>
        <taxon>Chitinophagaceae</taxon>
        <taxon>Niabella</taxon>
    </lineage>
</organism>
<dbReference type="Pfam" id="PF07980">
    <property type="entry name" value="SusD_RagB"/>
    <property type="match status" value="1"/>
</dbReference>